<evidence type="ECO:0000256" key="1">
    <source>
        <dbReference type="ARBA" id="ARBA00003618"/>
    </source>
</evidence>
<dbReference type="CDD" id="cd03241">
    <property type="entry name" value="ABC_RecN"/>
    <property type="match status" value="1"/>
</dbReference>
<feature type="region of interest" description="Disordered" evidence="10">
    <location>
        <begin position="563"/>
        <end position="591"/>
    </location>
</feature>
<evidence type="ECO:0000256" key="4">
    <source>
        <dbReference type="ARBA" id="ARBA00022741"/>
    </source>
</evidence>
<dbReference type="Proteomes" id="UP000704762">
    <property type="component" value="Unassembled WGS sequence"/>
</dbReference>
<dbReference type="SUPFAM" id="SSF52540">
    <property type="entry name" value="P-loop containing nucleoside triphosphate hydrolases"/>
    <property type="match status" value="2"/>
</dbReference>
<dbReference type="NCBIfam" id="TIGR00634">
    <property type="entry name" value="recN"/>
    <property type="match status" value="1"/>
</dbReference>
<keyword evidence="5 9" id="KW-0227">DNA damage</keyword>
<evidence type="ECO:0000256" key="9">
    <source>
        <dbReference type="PIRNR" id="PIRNR003128"/>
    </source>
</evidence>
<comment type="function">
    <text evidence="1 9">May be involved in recombinational repair of damaged DNA.</text>
</comment>
<evidence type="ECO:0000313" key="12">
    <source>
        <dbReference type="EMBL" id="MBM7800464.1"/>
    </source>
</evidence>
<keyword evidence="13" id="KW-1185">Reference proteome</keyword>
<evidence type="ECO:0000259" key="11">
    <source>
        <dbReference type="Pfam" id="PF02463"/>
    </source>
</evidence>
<gene>
    <name evidence="12" type="ORF">JOE57_003385</name>
</gene>
<dbReference type="InterPro" id="IPR003395">
    <property type="entry name" value="RecF/RecN/SMC_N"/>
</dbReference>
<evidence type="ECO:0000256" key="5">
    <source>
        <dbReference type="ARBA" id="ARBA00022763"/>
    </source>
</evidence>
<dbReference type="RefSeq" id="WP_204919781.1">
    <property type="nucleotide sequence ID" value="NZ_BAAAQP010000003.1"/>
</dbReference>
<keyword evidence="4" id="KW-0547">Nucleotide-binding</keyword>
<dbReference type="InterPro" id="IPR004604">
    <property type="entry name" value="DNA_recomb/repair_RecN"/>
</dbReference>
<dbReference type="Pfam" id="PF02463">
    <property type="entry name" value="SMC_N"/>
    <property type="match status" value="1"/>
</dbReference>
<evidence type="ECO:0000256" key="8">
    <source>
        <dbReference type="ARBA" id="ARBA00033408"/>
    </source>
</evidence>
<dbReference type="Gene3D" id="3.40.50.300">
    <property type="entry name" value="P-loop containing nucleotide triphosphate hydrolases"/>
    <property type="match status" value="2"/>
</dbReference>
<evidence type="ECO:0000256" key="6">
    <source>
        <dbReference type="ARBA" id="ARBA00022840"/>
    </source>
</evidence>
<comment type="caution">
    <text evidence="12">The sequence shown here is derived from an EMBL/GenBank/DDBJ whole genome shotgun (WGS) entry which is preliminary data.</text>
</comment>
<dbReference type="PIRSF" id="PIRSF003128">
    <property type="entry name" value="RecN"/>
    <property type="match status" value="1"/>
</dbReference>
<dbReference type="InterPro" id="IPR027417">
    <property type="entry name" value="P-loop_NTPase"/>
</dbReference>
<evidence type="ECO:0000256" key="10">
    <source>
        <dbReference type="SAM" id="MobiDB-lite"/>
    </source>
</evidence>
<sequence length="591" mass="62994">MISELRIADLGVIDDAILTLDPGLTVVTGETGAGKTMIVSGIGLLLGERADPRSVRSGAERARVEGLFMLTDPVLQGRIEDAGGQVEDGELLIARQITAAGRSRAWVGGAQVPAAVCADIASDLVTVYGQSEQIALGREERQRSILDRFVGAPLLSLLTEYRQLYVERRALVAELEQLRSDAQTRAREVDLIQFGLDEIERVAPQPGEDVALAAEAHRLQSMDDLRNAAQLAMMALAGDDSDASGATALGALGSLAVARKAVEEAAEQDVQAGELATRSAELGYLLADLTSDVARYLETLEAEPGRLEQIAERRSVLATLTRKYGDSCDEVLEWARTSAQRMAGLESSDARIVELQDRVKLLDGQLNELAGRITDQRVKGAADLGEAVKSELSALAMPHARLLFDITRAAELGPHGADVIELLFSANPGSEPRSLAKVASGGELSRVRLALEVILAGDSVGGTFVFDEVDAGVGGKVAVEIGKRLATLARRAQVIVVTHLAQVAAFADRHFVVVKADDGQVTTSGVAEVQDADRAEELARMMAGLETTSHALAHAEELVQVAESHRRSTRSEKTPSMKQQTAQRLTTTTRA</sequence>
<dbReference type="EMBL" id="JAFBCF010000001">
    <property type="protein sequence ID" value="MBM7800464.1"/>
    <property type="molecule type" value="Genomic_DNA"/>
</dbReference>
<proteinExistence type="inferred from homology"/>
<dbReference type="PANTHER" id="PTHR11059">
    <property type="entry name" value="DNA REPAIR PROTEIN RECN"/>
    <property type="match status" value="1"/>
</dbReference>
<keyword evidence="7 9" id="KW-0234">DNA repair</keyword>
<dbReference type="PANTHER" id="PTHR11059:SF0">
    <property type="entry name" value="DNA REPAIR PROTEIN RECN"/>
    <property type="match status" value="1"/>
</dbReference>
<reference evidence="12 13" key="1">
    <citation type="submission" date="2021-01" db="EMBL/GenBank/DDBJ databases">
        <title>Sequencing the genomes of 1000 actinobacteria strains.</title>
        <authorList>
            <person name="Klenk H.-P."/>
        </authorList>
    </citation>
    <scope>NUCLEOTIDE SEQUENCE [LARGE SCALE GENOMIC DNA]</scope>
    <source>
        <strain evidence="12 13">DSM 18662</strain>
    </source>
</reference>
<keyword evidence="6" id="KW-0067">ATP-binding</keyword>
<protein>
    <recommendedName>
        <fullName evidence="3 9">DNA repair protein RecN</fullName>
    </recommendedName>
    <alternativeName>
        <fullName evidence="8 9">Recombination protein N</fullName>
    </alternativeName>
</protein>
<feature type="compositionally biased region" description="Low complexity" evidence="10">
    <location>
        <begin position="579"/>
        <end position="591"/>
    </location>
</feature>
<feature type="domain" description="RecF/RecN/SMC N-terminal" evidence="11">
    <location>
        <begin position="3"/>
        <end position="519"/>
    </location>
</feature>
<evidence type="ECO:0000313" key="13">
    <source>
        <dbReference type="Proteomes" id="UP000704762"/>
    </source>
</evidence>
<evidence type="ECO:0000256" key="7">
    <source>
        <dbReference type="ARBA" id="ARBA00023204"/>
    </source>
</evidence>
<feature type="compositionally biased region" description="Basic and acidic residues" evidence="10">
    <location>
        <begin position="563"/>
        <end position="575"/>
    </location>
</feature>
<name>A0ABS2RRA2_9ACTN</name>
<accession>A0ABS2RRA2</accession>
<organism evidence="12 13">
    <name type="scientific">Microlunatus panaciterrae</name>
    <dbReference type="NCBI Taxonomy" id="400768"/>
    <lineage>
        <taxon>Bacteria</taxon>
        <taxon>Bacillati</taxon>
        <taxon>Actinomycetota</taxon>
        <taxon>Actinomycetes</taxon>
        <taxon>Propionibacteriales</taxon>
        <taxon>Propionibacteriaceae</taxon>
        <taxon>Microlunatus</taxon>
    </lineage>
</organism>
<comment type="similarity">
    <text evidence="2 9">Belongs to the RecN family.</text>
</comment>
<evidence type="ECO:0000256" key="3">
    <source>
        <dbReference type="ARBA" id="ARBA00021315"/>
    </source>
</evidence>
<evidence type="ECO:0000256" key="2">
    <source>
        <dbReference type="ARBA" id="ARBA00009441"/>
    </source>
</evidence>